<dbReference type="EMBL" id="CP022601">
    <property type="protein sequence ID" value="AXJ14018.1"/>
    <property type="molecule type" value="Genomic_DNA"/>
</dbReference>
<organism evidence="1 2">
    <name type="scientific">Streptococcus pluranimalium</name>
    <dbReference type="NCBI Taxonomy" id="82348"/>
    <lineage>
        <taxon>Bacteria</taxon>
        <taxon>Bacillati</taxon>
        <taxon>Bacillota</taxon>
        <taxon>Bacilli</taxon>
        <taxon>Lactobacillales</taxon>
        <taxon>Streptococcaceae</taxon>
        <taxon>Streptococcus</taxon>
    </lineage>
</organism>
<dbReference type="InterPro" id="IPR022259">
    <property type="entry name" value="Acessory_Sec_prot_Asp3"/>
</dbReference>
<dbReference type="NCBIfam" id="TIGR03711">
    <property type="entry name" value="acc_sec_asp3"/>
    <property type="match status" value="1"/>
</dbReference>
<evidence type="ECO:0000313" key="2">
    <source>
        <dbReference type="Proteomes" id="UP000255411"/>
    </source>
</evidence>
<name>A0A345VMR6_9STRE</name>
<proteinExistence type="predicted"/>
<dbReference type="RefSeq" id="WP_115130949.1">
    <property type="nucleotide sequence ID" value="NZ_CP022601.1"/>
</dbReference>
<sequence>MAKRLLQKLIWGPVSSGTTYLYGSGIDYAESAVIFENLNFASGKPIRKWRSRTNYQGNRTSPELPVLEPGGNYWLESEIRSWPEQCFYLQLDFYNRQEEIIDYKILKVGESQFNYPKNAFTYTITLYSAGCRRLHFSHLNLYQEKESSRLFIPTTRNIENPFNTQEEVLTFIAPLLEGNLSD</sequence>
<reference evidence="1 2" key="1">
    <citation type="submission" date="2017-07" db="EMBL/GenBank/DDBJ databases">
        <title>Streptococcus pluranimalium as cause of bovine abortion.</title>
        <authorList>
            <person name="Rodriguez Campos S."/>
            <person name="Gobeli Brawand S."/>
            <person name="Brodard I."/>
            <person name="Rychener L."/>
            <person name="Perreten V."/>
        </authorList>
    </citation>
    <scope>NUCLEOTIDE SEQUENCE [LARGE SCALE GENOMIC DNA]</scope>
    <source>
        <strain evidence="1 2">14A0014</strain>
    </source>
</reference>
<dbReference type="Pfam" id="PF15432">
    <property type="entry name" value="Sec-ASP3"/>
    <property type="match status" value="1"/>
</dbReference>
<dbReference type="GO" id="GO:0015031">
    <property type="term" value="P:protein transport"/>
    <property type="evidence" value="ECO:0007669"/>
    <property type="project" value="InterPro"/>
</dbReference>
<accession>A0A345VMR6</accession>
<dbReference type="Proteomes" id="UP000255411">
    <property type="component" value="Chromosome"/>
</dbReference>
<protein>
    <submittedName>
        <fullName evidence="1">Accessory Sec system protein Asp3</fullName>
    </submittedName>
</protein>
<gene>
    <name evidence="1" type="primary">asp3</name>
    <name evidence="1" type="ORF">Sp14A_21340</name>
</gene>
<dbReference type="AlphaFoldDB" id="A0A345VMR6"/>
<evidence type="ECO:0000313" key="1">
    <source>
        <dbReference type="EMBL" id="AXJ14018.1"/>
    </source>
</evidence>